<dbReference type="EMBL" id="MCFD01000010">
    <property type="protein sequence ID" value="ORX68415.1"/>
    <property type="molecule type" value="Genomic_DNA"/>
</dbReference>
<feature type="non-terminal residue" evidence="3">
    <location>
        <position position="1"/>
    </location>
</feature>
<sequence length="162" mass="17996">MAATTTRTVSRNLGRLNAKTTAFFLCDIQEKFRPGIHAFASVVQILEVPLIVTEQYPKGLGHTAPEIDISHASLVDAKTKFSMVTEAVAQKLRELDTRSVVLYGIESHVCVMQTCLELLDNDYDVHVVADGDPKFKQISNLVKEFQAAAKTNELLHRKRASL</sequence>
<name>A0A1Y1W4Y3_9FUNG</name>
<dbReference type="STRING" id="61395.A0A1Y1W4Y3"/>
<dbReference type="RefSeq" id="XP_040742229.1">
    <property type="nucleotide sequence ID" value="XM_040888086.1"/>
</dbReference>
<dbReference type="InterPro" id="IPR050993">
    <property type="entry name" value="Isochorismatase_domain"/>
</dbReference>
<keyword evidence="4" id="KW-1185">Reference proteome</keyword>
<dbReference type="Pfam" id="PF00857">
    <property type="entry name" value="Isochorismatase"/>
    <property type="match status" value="1"/>
</dbReference>
<dbReference type="GO" id="GO:0016787">
    <property type="term" value="F:hydrolase activity"/>
    <property type="evidence" value="ECO:0007669"/>
    <property type="project" value="UniProtKB-KW"/>
</dbReference>
<keyword evidence="3" id="KW-0378">Hydrolase</keyword>
<dbReference type="InterPro" id="IPR036380">
    <property type="entry name" value="Isochorismatase-like_sf"/>
</dbReference>
<organism evidence="3 4">
    <name type="scientific">Linderina pennispora</name>
    <dbReference type="NCBI Taxonomy" id="61395"/>
    <lineage>
        <taxon>Eukaryota</taxon>
        <taxon>Fungi</taxon>
        <taxon>Fungi incertae sedis</taxon>
        <taxon>Zoopagomycota</taxon>
        <taxon>Kickxellomycotina</taxon>
        <taxon>Kickxellomycetes</taxon>
        <taxon>Kickxellales</taxon>
        <taxon>Kickxellaceae</taxon>
        <taxon>Linderina</taxon>
    </lineage>
</organism>
<dbReference type="PANTHER" id="PTHR14119">
    <property type="entry name" value="HYDROLASE"/>
    <property type="match status" value="1"/>
</dbReference>
<dbReference type="OrthoDB" id="269496at2759"/>
<evidence type="ECO:0000256" key="1">
    <source>
        <dbReference type="ARBA" id="ARBA00006336"/>
    </source>
</evidence>
<accession>A0A1Y1W4Y3</accession>
<dbReference type="PANTHER" id="PTHR14119:SF3">
    <property type="entry name" value="ISOCHORISMATASE DOMAIN-CONTAINING PROTEIN 2"/>
    <property type="match status" value="1"/>
</dbReference>
<feature type="domain" description="Isochorismatase-like" evidence="2">
    <location>
        <begin position="23"/>
        <end position="131"/>
    </location>
</feature>
<evidence type="ECO:0000259" key="2">
    <source>
        <dbReference type="Pfam" id="PF00857"/>
    </source>
</evidence>
<reference evidence="3 4" key="1">
    <citation type="submission" date="2016-07" db="EMBL/GenBank/DDBJ databases">
        <title>Pervasive Adenine N6-methylation of Active Genes in Fungi.</title>
        <authorList>
            <consortium name="DOE Joint Genome Institute"/>
            <person name="Mondo S.J."/>
            <person name="Dannebaum R.O."/>
            <person name="Kuo R.C."/>
            <person name="Labutti K."/>
            <person name="Haridas S."/>
            <person name="Kuo A."/>
            <person name="Salamov A."/>
            <person name="Ahrendt S.R."/>
            <person name="Lipzen A."/>
            <person name="Sullivan W."/>
            <person name="Andreopoulos W.B."/>
            <person name="Clum A."/>
            <person name="Lindquist E."/>
            <person name="Daum C."/>
            <person name="Ramamoorthy G.K."/>
            <person name="Gryganskyi A."/>
            <person name="Culley D."/>
            <person name="Magnuson J.K."/>
            <person name="James T.Y."/>
            <person name="O'Malley M.A."/>
            <person name="Stajich J.E."/>
            <person name="Spatafora J.W."/>
            <person name="Visel A."/>
            <person name="Grigoriev I.V."/>
        </authorList>
    </citation>
    <scope>NUCLEOTIDE SEQUENCE [LARGE SCALE GENOMIC DNA]</scope>
    <source>
        <strain evidence="3 4">ATCC 12442</strain>
    </source>
</reference>
<comment type="similarity">
    <text evidence="1">Belongs to the isochorismatase family.</text>
</comment>
<dbReference type="Gene3D" id="3.40.50.850">
    <property type="entry name" value="Isochorismatase-like"/>
    <property type="match status" value="1"/>
</dbReference>
<evidence type="ECO:0000313" key="4">
    <source>
        <dbReference type="Proteomes" id="UP000193922"/>
    </source>
</evidence>
<dbReference type="Proteomes" id="UP000193922">
    <property type="component" value="Unassembled WGS sequence"/>
</dbReference>
<gene>
    <name evidence="3" type="ORF">DL89DRAFT_268928</name>
</gene>
<dbReference type="GeneID" id="63804734"/>
<dbReference type="InterPro" id="IPR000868">
    <property type="entry name" value="Isochorismatase-like_dom"/>
</dbReference>
<dbReference type="AlphaFoldDB" id="A0A1Y1W4Y3"/>
<evidence type="ECO:0000313" key="3">
    <source>
        <dbReference type="EMBL" id="ORX68415.1"/>
    </source>
</evidence>
<protein>
    <submittedName>
        <fullName evidence="3">Isochorismatase hydrolase</fullName>
    </submittedName>
</protein>
<dbReference type="SUPFAM" id="SSF52499">
    <property type="entry name" value="Isochorismatase-like hydrolases"/>
    <property type="match status" value="1"/>
</dbReference>
<proteinExistence type="inferred from homology"/>
<comment type="caution">
    <text evidence="3">The sequence shown here is derived from an EMBL/GenBank/DDBJ whole genome shotgun (WGS) entry which is preliminary data.</text>
</comment>